<feature type="transmembrane region" description="Helical" evidence="1">
    <location>
        <begin position="64"/>
        <end position="86"/>
    </location>
</feature>
<keyword evidence="1" id="KW-1133">Transmembrane helix</keyword>
<keyword evidence="1" id="KW-0472">Membrane</keyword>
<accession>A0A5T1AWA4</accession>
<sequence length="257" mass="29994">MNLNKIIIYIKNPFILSYIIGIFVLILNVKINNLIIITMGYLLLIIPAFIDLYKITKRINIAKIYNLLVSFGVYLVAEFCSRYIIYTTINYIPDSYGYAINIFNIIIIIPIIIICIMVALSLLFMVHFLTPVLLDITKCLFFLNLNFLIQKIFNFIMKTTHFKNKFHIDCFVLFGVTAILQCLSFFMIGYFYVFNFSPNIIHMTSYYQNNTICSKVSPNAYIHLLGDNKVSISPFNEKFVFHLDKSVEYKFITKDCN</sequence>
<dbReference type="EMBL" id="AACIKK010000008">
    <property type="protein sequence ID" value="EAK6986788.1"/>
    <property type="molecule type" value="Genomic_DNA"/>
</dbReference>
<proteinExistence type="predicted"/>
<feature type="transmembrane region" description="Helical" evidence="1">
    <location>
        <begin position="6"/>
        <end position="27"/>
    </location>
</feature>
<keyword evidence="1" id="KW-0812">Transmembrane</keyword>
<comment type="caution">
    <text evidence="2">The sequence shown here is derived from an EMBL/GenBank/DDBJ whole genome shotgun (WGS) entry which is preliminary data.</text>
</comment>
<feature type="transmembrane region" description="Helical" evidence="1">
    <location>
        <begin position="34"/>
        <end position="52"/>
    </location>
</feature>
<feature type="transmembrane region" description="Helical" evidence="1">
    <location>
        <begin position="98"/>
        <end position="122"/>
    </location>
</feature>
<gene>
    <name evidence="2" type="ORF">FBI24_04715</name>
</gene>
<feature type="transmembrane region" description="Helical" evidence="1">
    <location>
        <begin position="170"/>
        <end position="193"/>
    </location>
</feature>
<reference evidence="2" key="1">
    <citation type="submission" date="2019-04" db="EMBL/GenBank/DDBJ databases">
        <authorList>
            <consortium name="NARMS: The National Antimicrobial Resistance Monitoring System"/>
        </authorList>
    </citation>
    <scope>NUCLEOTIDE SEQUENCE</scope>
    <source>
        <strain evidence="2">FSIS11920201</strain>
    </source>
</reference>
<organism evidence="2">
    <name type="scientific">Campylobacter coli</name>
    <dbReference type="NCBI Taxonomy" id="195"/>
    <lineage>
        <taxon>Bacteria</taxon>
        <taxon>Pseudomonadati</taxon>
        <taxon>Campylobacterota</taxon>
        <taxon>Epsilonproteobacteria</taxon>
        <taxon>Campylobacterales</taxon>
        <taxon>Campylobacteraceae</taxon>
        <taxon>Campylobacter</taxon>
    </lineage>
</organism>
<evidence type="ECO:0000313" key="2">
    <source>
        <dbReference type="EMBL" id="EAK6986788.1"/>
    </source>
</evidence>
<protein>
    <submittedName>
        <fullName evidence="2">Uncharacterized protein</fullName>
    </submittedName>
</protein>
<evidence type="ECO:0000256" key="1">
    <source>
        <dbReference type="SAM" id="Phobius"/>
    </source>
</evidence>
<name>A0A5T1AWA4_CAMCO</name>
<dbReference type="AlphaFoldDB" id="A0A5T1AWA4"/>